<gene>
    <name evidence="2" type="ORF">PVK06_020390</name>
</gene>
<dbReference type="PANTHER" id="PTHR26312:SF215">
    <property type="entry name" value="TPR REPEAT PROTEIN"/>
    <property type="match status" value="1"/>
</dbReference>
<keyword evidence="3" id="KW-1185">Reference proteome</keyword>
<evidence type="ECO:0000256" key="1">
    <source>
        <dbReference type="SAM" id="MobiDB-lite"/>
    </source>
</evidence>
<organism evidence="2 3">
    <name type="scientific">Gossypium arboreum</name>
    <name type="common">Tree cotton</name>
    <name type="synonym">Gossypium nanking</name>
    <dbReference type="NCBI Taxonomy" id="29729"/>
    <lineage>
        <taxon>Eukaryota</taxon>
        <taxon>Viridiplantae</taxon>
        <taxon>Streptophyta</taxon>
        <taxon>Embryophyta</taxon>
        <taxon>Tracheophyta</taxon>
        <taxon>Spermatophyta</taxon>
        <taxon>Magnoliopsida</taxon>
        <taxon>eudicotyledons</taxon>
        <taxon>Gunneridae</taxon>
        <taxon>Pentapetalae</taxon>
        <taxon>rosids</taxon>
        <taxon>malvids</taxon>
        <taxon>Malvales</taxon>
        <taxon>Malvaceae</taxon>
        <taxon>Malvoideae</taxon>
        <taxon>Gossypium</taxon>
    </lineage>
</organism>
<dbReference type="Proteomes" id="UP001358586">
    <property type="component" value="Chromosome 6"/>
</dbReference>
<dbReference type="SUPFAM" id="SSF48452">
    <property type="entry name" value="TPR-like"/>
    <property type="match status" value="1"/>
</dbReference>
<dbReference type="EMBL" id="JARKNE010000006">
    <property type="protein sequence ID" value="KAK5825546.1"/>
    <property type="molecule type" value="Genomic_DNA"/>
</dbReference>
<proteinExistence type="predicted"/>
<reference evidence="2 3" key="1">
    <citation type="submission" date="2023-03" db="EMBL/GenBank/DDBJ databases">
        <title>WGS of Gossypium arboreum.</title>
        <authorList>
            <person name="Yu D."/>
        </authorList>
    </citation>
    <scope>NUCLEOTIDE SEQUENCE [LARGE SCALE GENOMIC DNA]</scope>
    <source>
        <tissue evidence="2">Leaf</tissue>
    </source>
</reference>
<evidence type="ECO:0000313" key="2">
    <source>
        <dbReference type="EMBL" id="KAK5825546.1"/>
    </source>
</evidence>
<protein>
    <submittedName>
        <fullName evidence="2">Uncharacterized protein</fullName>
    </submittedName>
</protein>
<feature type="compositionally biased region" description="Polar residues" evidence="1">
    <location>
        <begin position="34"/>
        <end position="46"/>
    </location>
</feature>
<evidence type="ECO:0000313" key="3">
    <source>
        <dbReference type="Proteomes" id="UP001358586"/>
    </source>
</evidence>
<accession>A0ABR0PMN3</accession>
<feature type="compositionally biased region" description="Basic and acidic residues" evidence="1">
    <location>
        <begin position="84"/>
        <end position="105"/>
    </location>
</feature>
<sequence>MLLRSSSTPILNSWWPNSKVCSISSPEPEFGALQRTSSISFHSPSSNDDHKLSKPLNLADNSIQNDVPKPRKSMGKAIIATPHSLHEQAKQETDGDKELESEPKSCRIRRQLFSSSGLGEPVGDGEDSGAVMQTLVMGGGEENGGGKICGGGGSGGGVGGVGSGFFESDSTDVYYQKMVEANPGNPLLLGNYAKFLKEIRGDYSRAEEYCGRAILANPDDGNLLALYADLIWHNQNDIQRAKSYFEQAVKTAPNDCFVMASYAKFLWEEEEEEERGAKEGTDSGGRWWPRRWMVVEQSVLPVEGMGGCVSGLREKGEDEKFCVCGGVKKEEEGRRGKCEEERIVGKFVAGGSSENGGWSRRGCNLWRL</sequence>
<dbReference type="Gene3D" id="1.25.40.10">
    <property type="entry name" value="Tetratricopeptide repeat domain"/>
    <property type="match status" value="1"/>
</dbReference>
<feature type="region of interest" description="Disordered" evidence="1">
    <location>
        <begin position="34"/>
        <end position="105"/>
    </location>
</feature>
<dbReference type="InterPro" id="IPR011990">
    <property type="entry name" value="TPR-like_helical_dom_sf"/>
</dbReference>
<dbReference type="PANTHER" id="PTHR26312">
    <property type="entry name" value="TETRATRICOPEPTIDE REPEAT PROTEIN 5"/>
    <property type="match status" value="1"/>
</dbReference>
<comment type="caution">
    <text evidence="2">The sequence shown here is derived from an EMBL/GenBank/DDBJ whole genome shotgun (WGS) entry which is preliminary data.</text>
</comment>
<name>A0ABR0PMN3_GOSAR</name>